<dbReference type="PROSITE" id="PS50292">
    <property type="entry name" value="PEROXIDASE_3"/>
    <property type="match status" value="1"/>
</dbReference>
<comment type="caution">
    <text evidence="4">The sequence shown here is derived from an EMBL/GenBank/DDBJ whole genome shotgun (WGS) entry which is preliminary data.</text>
</comment>
<evidence type="ECO:0000256" key="3">
    <source>
        <dbReference type="ARBA" id="ARBA00023180"/>
    </source>
</evidence>
<dbReference type="EMBL" id="NPEX01000323">
    <property type="protein sequence ID" value="RAI38929.1"/>
    <property type="molecule type" value="Genomic_DNA"/>
</dbReference>
<name>A0A327KJN0_9BRAD</name>
<keyword evidence="5" id="KW-1185">Reference proteome</keyword>
<dbReference type="AlphaFoldDB" id="A0A327KJN0"/>
<dbReference type="Gene3D" id="1.10.640.10">
    <property type="entry name" value="Haem peroxidase domain superfamily, animal type"/>
    <property type="match status" value="1"/>
</dbReference>
<dbReference type="Pfam" id="PF03098">
    <property type="entry name" value="An_peroxidase"/>
    <property type="match status" value="1"/>
</dbReference>
<evidence type="ECO:0000313" key="4">
    <source>
        <dbReference type="EMBL" id="RAI38929.1"/>
    </source>
</evidence>
<evidence type="ECO:0000313" key="5">
    <source>
        <dbReference type="Proteomes" id="UP000249130"/>
    </source>
</evidence>
<dbReference type="InterPro" id="IPR019791">
    <property type="entry name" value="Haem_peroxidase_animal"/>
</dbReference>
<keyword evidence="2" id="KW-0964">Secreted</keyword>
<evidence type="ECO:0000256" key="1">
    <source>
        <dbReference type="ARBA" id="ARBA00004613"/>
    </source>
</evidence>
<dbReference type="Proteomes" id="UP000249130">
    <property type="component" value="Unassembled WGS sequence"/>
</dbReference>
<dbReference type="PANTHER" id="PTHR11475:SF4">
    <property type="entry name" value="CHORION PEROXIDASE"/>
    <property type="match status" value="1"/>
</dbReference>
<evidence type="ECO:0000256" key="2">
    <source>
        <dbReference type="ARBA" id="ARBA00022525"/>
    </source>
</evidence>
<sequence length="266" mass="30271">MKPANPAGFTFFGQFIDHDLTEFRVVGENLSLIPQNPTIGQRQRVLEDGEPTSTNGRIPTLDLDCVYGLLGVVEPDLFHADGQFRMRADQKDILRDPRLYRNGRLIADPRNDENKIVVQIHILFERLHNQIHSSKPGSAAEKAPGGRAFEETRRTVQNVYRRIVLHDYLPRIVQEPHINAVLDKLERGETFYQAMNRRARAAFRQAFPRYETLGLEREVQPEGLIAMPVEFAHAVFRLGAHAASVRLCHECRPRLSAVRLGHGSAR</sequence>
<comment type="subcellular location">
    <subcellularLocation>
        <location evidence="1">Secreted</location>
    </subcellularLocation>
</comment>
<dbReference type="GO" id="GO:0005576">
    <property type="term" value="C:extracellular region"/>
    <property type="evidence" value="ECO:0007669"/>
    <property type="project" value="UniProtKB-SubCell"/>
</dbReference>
<accession>A0A327KJN0</accession>
<organism evidence="4 5">
    <name type="scientific">Rhodoplanes roseus</name>
    <dbReference type="NCBI Taxonomy" id="29409"/>
    <lineage>
        <taxon>Bacteria</taxon>
        <taxon>Pseudomonadati</taxon>
        <taxon>Pseudomonadota</taxon>
        <taxon>Alphaproteobacteria</taxon>
        <taxon>Hyphomicrobiales</taxon>
        <taxon>Nitrobacteraceae</taxon>
        <taxon>Rhodoplanes</taxon>
    </lineage>
</organism>
<evidence type="ECO:0008006" key="6">
    <source>
        <dbReference type="Google" id="ProtNLM"/>
    </source>
</evidence>
<dbReference type="InterPro" id="IPR010255">
    <property type="entry name" value="Haem_peroxidase_sf"/>
</dbReference>
<dbReference type="GO" id="GO:0006979">
    <property type="term" value="P:response to oxidative stress"/>
    <property type="evidence" value="ECO:0007669"/>
    <property type="project" value="InterPro"/>
</dbReference>
<reference evidence="4 5" key="1">
    <citation type="submission" date="2017-07" db="EMBL/GenBank/DDBJ databases">
        <title>Draft Genome Sequences of Select Purple Nonsulfur Bacteria.</title>
        <authorList>
            <person name="Lasarre B."/>
            <person name="Mckinlay J.B."/>
        </authorList>
    </citation>
    <scope>NUCLEOTIDE SEQUENCE [LARGE SCALE GENOMIC DNA]</scope>
    <source>
        <strain evidence="4 5">DSM 5909</strain>
    </source>
</reference>
<gene>
    <name evidence="4" type="ORF">CH341_26905</name>
</gene>
<dbReference type="InterPro" id="IPR037120">
    <property type="entry name" value="Haem_peroxidase_sf_animal"/>
</dbReference>
<dbReference type="GO" id="GO:0004601">
    <property type="term" value="F:peroxidase activity"/>
    <property type="evidence" value="ECO:0007669"/>
    <property type="project" value="InterPro"/>
</dbReference>
<dbReference type="GO" id="GO:0020037">
    <property type="term" value="F:heme binding"/>
    <property type="evidence" value="ECO:0007669"/>
    <property type="project" value="InterPro"/>
</dbReference>
<keyword evidence="3" id="KW-0325">Glycoprotein</keyword>
<dbReference type="PANTHER" id="PTHR11475">
    <property type="entry name" value="OXIDASE/PEROXIDASE"/>
    <property type="match status" value="1"/>
</dbReference>
<dbReference type="SUPFAM" id="SSF48113">
    <property type="entry name" value="Heme-dependent peroxidases"/>
    <property type="match status" value="1"/>
</dbReference>
<proteinExistence type="predicted"/>
<protein>
    <recommendedName>
        <fullName evidence="6">Heme peroxidase</fullName>
    </recommendedName>
</protein>